<organism evidence="1 2">
    <name type="scientific">Methylotenera oryzisoli</name>
    <dbReference type="NCBI Taxonomy" id="2080758"/>
    <lineage>
        <taxon>Bacteria</taxon>
        <taxon>Pseudomonadati</taxon>
        <taxon>Pseudomonadota</taxon>
        <taxon>Betaproteobacteria</taxon>
        <taxon>Nitrosomonadales</taxon>
        <taxon>Methylophilaceae</taxon>
        <taxon>Methylotenera</taxon>
    </lineage>
</organism>
<evidence type="ECO:0000313" key="2">
    <source>
        <dbReference type="Proteomes" id="UP000297706"/>
    </source>
</evidence>
<protein>
    <submittedName>
        <fullName evidence="1">Uncharacterized protein</fullName>
    </submittedName>
</protein>
<proteinExistence type="predicted"/>
<dbReference type="Proteomes" id="UP000297706">
    <property type="component" value="Unassembled WGS sequence"/>
</dbReference>
<evidence type="ECO:0000313" key="1">
    <source>
        <dbReference type="EMBL" id="TFW73173.1"/>
    </source>
</evidence>
<keyword evidence="2" id="KW-1185">Reference proteome</keyword>
<gene>
    <name evidence="1" type="ORF">C3Y98_02165</name>
</gene>
<accession>A0A4Y9VU64</accession>
<dbReference type="AlphaFoldDB" id="A0A4Y9VU64"/>
<dbReference type="EMBL" id="PQVH01000002">
    <property type="protein sequence ID" value="TFW73173.1"/>
    <property type="molecule type" value="Genomic_DNA"/>
</dbReference>
<reference evidence="1 2" key="1">
    <citation type="submission" date="2018-02" db="EMBL/GenBank/DDBJ databases">
        <title>A novel lanthanide dependent methylotroph, Methylotenera sp. La3113.</title>
        <authorList>
            <person name="Lv H."/>
            <person name="Tani A."/>
        </authorList>
    </citation>
    <scope>NUCLEOTIDE SEQUENCE [LARGE SCALE GENOMIC DNA]</scope>
    <source>
        <strain evidence="1 2">La3113</strain>
    </source>
</reference>
<comment type="caution">
    <text evidence="1">The sequence shown here is derived from an EMBL/GenBank/DDBJ whole genome shotgun (WGS) entry which is preliminary data.</text>
</comment>
<name>A0A4Y9VU64_9PROT</name>
<sequence>MPIALKLTNIKKHSAYFYPIVYSSRHHIFNQNMVYYNHILATNNQLMVINNQQSMLSNVAFGDEK</sequence>